<organism evidence="1 2">
    <name type="scientific">Solanum pinnatisectum</name>
    <name type="common">tansyleaf nightshade</name>
    <dbReference type="NCBI Taxonomy" id="50273"/>
    <lineage>
        <taxon>Eukaryota</taxon>
        <taxon>Viridiplantae</taxon>
        <taxon>Streptophyta</taxon>
        <taxon>Embryophyta</taxon>
        <taxon>Tracheophyta</taxon>
        <taxon>Spermatophyta</taxon>
        <taxon>Magnoliopsida</taxon>
        <taxon>eudicotyledons</taxon>
        <taxon>Gunneridae</taxon>
        <taxon>Pentapetalae</taxon>
        <taxon>asterids</taxon>
        <taxon>lamiids</taxon>
        <taxon>Solanales</taxon>
        <taxon>Solanaceae</taxon>
        <taxon>Solanoideae</taxon>
        <taxon>Solaneae</taxon>
        <taxon>Solanum</taxon>
    </lineage>
</organism>
<gene>
    <name evidence="1" type="ORF">R3W88_026775</name>
</gene>
<dbReference type="AlphaFoldDB" id="A0AAV9LE78"/>
<accession>A0AAV9LE78</accession>
<dbReference type="Proteomes" id="UP001311915">
    <property type="component" value="Unassembled WGS sequence"/>
</dbReference>
<protein>
    <submittedName>
        <fullName evidence="1">Uncharacterized protein</fullName>
    </submittedName>
</protein>
<evidence type="ECO:0000313" key="1">
    <source>
        <dbReference type="EMBL" id="KAK4723996.1"/>
    </source>
</evidence>
<keyword evidence="2" id="KW-1185">Reference proteome</keyword>
<name>A0AAV9LE78_9SOLN</name>
<reference evidence="1 2" key="1">
    <citation type="submission" date="2023-10" db="EMBL/GenBank/DDBJ databases">
        <title>Genome-Wide Identification Analysis in wild type Solanum Pinnatisectum Reveals Some Genes Defensing Phytophthora Infestans.</title>
        <authorList>
            <person name="Sun C."/>
        </authorList>
    </citation>
    <scope>NUCLEOTIDE SEQUENCE [LARGE SCALE GENOMIC DNA]</scope>
    <source>
        <strain evidence="1">LQN</strain>
        <tissue evidence="1">Leaf</tissue>
    </source>
</reference>
<evidence type="ECO:0000313" key="2">
    <source>
        <dbReference type="Proteomes" id="UP001311915"/>
    </source>
</evidence>
<dbReference type="EMBL" id="JAWPEI010000006">
    <property type="protein sequence ID" value="KAK4723996.1"/>
    <property type="molecule type" value="Genomic_DNA"/>
</dbReference>
<proteinExistence type="predicted"/>
<sequence length="90" mass="10216">MKHPHEMNVVSAIDAFDEEVMEVTIEERLAVETLAVVLMNFEMDFRTDYVKIVNALQGMGAHSYAQKKLNLDLKNRLSPPAKPYIEEPPG</sequence>
<comment type="caution">
    <text evidence="1">The sequence shown here is derived from an EMBL/GenBank/DDBJ whole genome shotgun (WGS) entry which is preliminary data.</text>
</comment>